<keyword evidence="4" id="KW-1185">Reference proteome</keyword>
<proteinExistence type="predicted"/>
<dbReference type="InterPro" id="IPR056866">
    <property type="entry name" value="Znf_WRKY19"/>
</dbReference>
<accession>G5ABM2</accession>
<dbReference type="PANTHER" id="PTHR31827">
    <property type="entry name" value="EMB|CAB89363.1"/>
    <property type="match status" value="1"/>
</dbReference>
<name>G5ABM2_PHYSP</name>
<dbReference type="OMA" id="DTSTWIV"/>
<dbReference type="InParanoid" id="G5ABM2"/>
<feature type="region of interest" description="Disordered" evidence="1">
    <location>
        <begin position="219"/>
        <end position="244"/>
    </location>
</feature>
<evidence type="ECO:0000256" key="1">
    <source>
        <dbReference type="SAM" id="MobiDB-lite"/>
    </source>
</evidence>
<evidence type="ECO:0000313" key="3">
    <source>
        <dbReference type="EMBL" id="EGZ06747.1"/>
    </source>
</evidence>
<dbReference type="EMBL" id="JH159163">
    <property type="protein sequence ID" value="EGZ06747.1"/>
    <property type="molecule type" value="Genomic_DNA"/>
</dbReference>
<organism evidence="3 4">
    <name type="scientific">Phytophthora sojae (strain P6497)</name>
    <name type="common">Soybean stem and root rot agent</name>
    <name type="synonym">Phytophthora megasperma f. sp. glycines</name>
    <dbReference type="NCBI Taxonomy" id="1094619"/>
    <lineage>
        <taxon>Eukaryota</taxon>
        <taxon>Sar</taxon>
        <taxon>Stramenopiles</taxon>
        <taxon>Oomycota</taxon>
        <taxon>Peronosporomycetes</taxon>
        <taxon>Peronosporales</taxon>
        <taxon>Peronosporaceae</taxon>
        <taxon>Phytophthora</taxon>
    </lineage>
</organism>
<evidence type="ECO:0000259" key="2">
    <source>
        <dbReference type="Pfam" id="PF24906"/>
    </source>
</evidence>
<feature type="domain" description="WRKY19-like zinc finger" evidence="2">
    <location>
        <begin position="43"/>
        <end position="64"/>
    </location>
</feature>
<gene>
    <name evidence="3" type="ORF">PHYSODRAFT_530590</name>
</gene>
<dbReference type="RefSeq" id="XP_009537511.1">
    <property type="nucleotide sequence ID" value="XM_009539216.1"/>
</dbReference>
<evidence type="ECO:0000313" key="4">
    <source>
        <dbReference type="Proteomes" id="UP000002640"/>
    </source>
</evidence>
<dbReference type="Pfam" id="PF24906">
    <property type="entry name" value="Zf_WRKY19"/>
    <property type="match status" value="2"/>
</dbReference>
<dbReference type="GeneID" id="20661500"/>
<feature type="region of interest" description="Disordered" evidence="1">
    <location>
        <begin position="78"/>
        <end position="114"/>
    </location>
</feature>
<dbReference type="KEGG" id="psoj:PHYSODRAFT_530590"/>
<dbReference type="Proteomes" id="UP000002640">
    <property type="component" value="Unassembled WGS sequence"/>
</dbReference>
<sequence length="352" mass="36864">MTSDRGARGGRGGRGDGARCSTVGCVNKAQSNGKCRTHTGVGQCTREGCEKQAQYKGLCVAHGGRRVCTHPGCNKTVTSKGKCGDHGGGRRRPSRSKGDVDAKPVTIQDNANAGKGSSMMSLLLNEWPKEVPGLEAPSVSSAGQAAGWIGYNDGSNKVSYPAPGYPIQAGYSNYVVPVAPNPVQQSNGSMMSLLVNGWAQQGATNQVVEVKVERQQVIQDNVQGTESDPTKEESTAGQTRNPRKRAMCSRAGCEKFAQSQGLCVSHGGKRCVHPDCTKSAQLHGLCITHGGSRSCSFPDCTKTSRSAGRCFEHGGGKQCSEPGCGKQVQSKGLCSAHSKARSGSHIVESIIL</sequence>
<reference evidence="3 4" key="1">
    <citation type="journal article" date="2006" name="Science">
        <title>Phytophthora genome sequences uncover evolutionary origins and mechanisms of pathogenesis.</title>
        <authorList>
            <person name="Tyler B.M."/>
            <person name="Tripathy S."/>
            <person name="Zhang X."/>
            <person name="Dehal P."/>
            <person name="Jiang R.H."/>
            <person name="Aerts A."/>
            <person name="Arredondo F.D."/>
            <person name="Baxter L."/>
            <person name="Bensasson D."/>
            <person name="Beynon J.L."/>
            <person name="Chapman J."/>
            <person name="Damasceno C.M."/>
            <person name="Dorrance A.E."/>
            <person name="Dou D."/>
            <person name="Dickerman A.W."/>
            <person name="Dubchak I.L."/>
            <person name="Garbelotto M."/>
            <person name="Gijzen M."/>
            <person name="Gordon S.G."/>
            <person name="Govers F."/>
            <person name="Grunwald N.J."/>
            <person name="Huang W."/>
            <person name="Ivors K.L."/>
            <person name="Jones R.W."/>
            <person name="Kamoun S."/>
            <person name="Krampis K."/>
            <person name="Lamour K.H."/>
            <person name="Lee M.K."/>
            <person name="McDonald W.H."/>
            <person name="Medina M."/>
            <person name="Meijer H.J."/>
            <person name="Nordberg E.K."/>
            <person name="Maclean D.J."/>
            <person name="Ospina-Giraldo M.D."/>
            <person name="Morris P.F."/>
            <person name="Phuntumart V."/>
            <person name="Putnam N.H."/>
            <person name="Rash S."/>
            <person name="Rose J.K."/>
            <person name="Sakihama Y."/>
            <person name="Salamov A.A."/>
            <person name="Savidor A."/>
            <person name="Scheuring C.F."/>
            <person name="Smith B.M."/>
            <person name="Sobral B.W."/>
            <person name="Terry A."/>
            <person name="Torto-Alalibo T.A."/>
            <person name="Win J."/>
            <person name="Xu Z."/>
            <person name="Zhang H."/>
            <person name="Grigoriev I.V."/>
            <person name="Rokhsar D.S."/>
            <person name="Boore J.L."/>
        </authorList>
    </citation>
    <scope>NUCLEOTIDE SEQUENCE [LARGE SCALE GENOMIC DNA]</scope>
    <source>
        <strain evidence="3 4">P6497</strain>
    </source>
</reference>
<feature type="domain" description="WRKY19-like zinc finger" evidence="2">
    <location>
        <begin position="268"/>
        <end position="291"/>
    </location>
</feature>
<dbReference type="AlphaFoldDB" id="G5ABM2"/>
<protein>
    <recommendedName>
        <fullName evidence="2">WRKY19-like zinc finger domain-containing protein</fullName>
    </recommendedName>
</protein>
<dbReference type="PANTHER" id="PTHR31827:SF1">
    <property type="entry name" value="EMB|CAB89363.1"/>
    <property type="match status" value="1"/>
</dbReference>